<feature type="transmembrane region" description="Helical" evidence="1">
    <location>
        <begin position="291"/>
        <end position="308"/>
    </location>
</feature>
<feature type="transmembrane region" description="Helical" evidence="1">
    <location>
        <begin position="16"/>
        <end position="37"/>
    </location>
</feature>
<feature type="transmembrane region" description="Helical" evidence="1">
    <location>
        <begin position="358"/>
        <end position="385"/>
    </location>
</feature>
<dbReference type="Proteomes" id="UP000001355">
    <property type="component" value="Chromosome"/>
</dbReference>
<dbReference type="eggNOG" id="COG0577">
    <property type="taxonomic scope" value="Bacteria"/>
</dbReference>
<keyword evidence="1" id="KW-0472">Membrane</keyword>
<dbReference type="EMBL" id="CP000813">
    <property type="protein sequence ID" value="ABV61032.1"/>
    <property type="molecule type" value="Genomic_DNA"/>
</dbReference>
<organism evidence="2 3">
    <name type="scientific">Bacillus pumilus (strain SAFR-032)</name>
    <dbReference type="NCBI Taxonomy" id="315750"/>
    <lineage>
        <taxon>Bacteria</taxon>
        <taxon>Bacillati</taxon>
        <taxon>Bacillota</taxon>
        <taxon>Bacilli</taxon>
        <taxon>Bacillales</taxon>
        <taxon>Bacillaceae</taxon>
        <taxon>Bacillus</taxon>
    </lineage>
</organism>
<reference evidence="2 3" key="3">
    <citation type="journal article" date="2013" name="PLoS ONE">
        <title>Candidate genes that may be responsible for the unusual resistances exhibited by Bacillus pumilus SAFR-032 spores.</title>
        <authorList>
            <person name="Tirumalai M.R."/>
            <person name="Rastogi R."/>
            <person name="Zamani N."/>
            <person name="O'Bryant Williams E."/>
            <person name="Allen S."/>
            <person name="Diouf F."/>
            <person name="Kwende S."/>
            <person name="Weinstock G.M."/>
            <person name="Venkateswaran K.J."/>
            <person name="Fox G.E."/>
        </authorList>
    </citation>
    <scope>NUCLEOTIDE SEQUENCE [LARGE SCALE GENOMIC DNA]</scope>
    <source>
        <strain evidence="2 3">SAFR-032</strain>
    </source>
</reference>
<proteinExistence type="predicted"/>
<dbReference type="STRING" id="315750.BPUM_0336"/>
<name>A8F9W5_BACP2</name>
<reference evidence="2 3" key="1">
    <citation type="journal article" date="2007" name="PLoS ONE">
        <title>Paradoxical DNA repair and peroxide resistance gene conservation in Bacillus pumilus SAFR-032.</title>
        <authorList>
            <person name="Gioia J."/>
            <person name="Yerrapragada S."/>
            <person name="Qin X."/>
            <person name="Jiang H."/>
            <person name="Igboeli O.C."/>
            <person name="Muzny D."/>
            <person name="Dugan-Rocha S."/>
            <person name="Ding Y."/>
            <person name="Hawes A."/>
            <person name="Liu W."/>
            <person name="Perez L."/>
            <person name="Kovar C."/>
            <person name="Dinh H."/>
            <person name="Lee S."/>
            <person name="Nazareth L."/>
            <person name="Blyth P."/>
            <person name="Holder M."/>
            <person name="Buhay C."/>
            <person name="Tirumalai M.R."/>
            <person name="Liu Y."/>
            <person name="Dasgupta I."/>
            <person name="Bokhetache L."/>
            <person name="Fujita M."/>
            <person name="Karouia F."/>
            <person name="Eswara Moorthy P."/>
            <person name="Siefert J."/>
            <person name="Uzman A."/>
            <person name="Buzumbo P."/>
            <person name="Verma A."/>
            <person name="Zwiya H."/>
            <person name="McWilliams B.D."/>
            <person name="Olowu A."/>
            <person name="Clinkenbeard K.D."/>
            <person name="Newcombe D."/>
            <person name="Golebiewski L."/>
            <person name="Petrosino J.F."/>
            <person name="Nicholson W.L."/>
            <person name="Fox G.E."/>
            <person name="Venkateswaran K."/>
            <person name="Highlander S.K."/>
            <person name="Weinstock G.M."/>
        </authorList>
    </citation>
    <scope>NUCLEOTIDE SEQUENCE [LARGE SCALE GENOMIC DNA]</scope>
    <source>
        <strain evidence="2 3">SAFR-032</strain>
    </source>
</reference>
<dbReference type="HOGENOM" id="CLU_051663_0_0_9"/>
<evidence type="ECO:0008006" key="4">
    <source>
        <dbReference type="Google" id="ProtNLM"/>
    </source>
</evidence>
<evidence type="ECO:0000256" key="1">
    <source>
        <dbReference type="SAM" id="Phobius"/>
    </source>
</evidence>
<evidence type="ECO:0000313" key="3">
    <source>
        <dbReference type="Proteomes" id="UP000001355"/>
    </source>
</evidence>
<dbReference type="OrthoDB" id="5022643at2"/>
<protein>
    <recommendedName>
        <fullName evidence="4">ABC transporter permease</fullName>
    </recommendedName>
</protein>
<keyword evidence="3" id="KW-1185">Reference proteome</keyword>
<feature type="transmembrane region" description="Helical" evidence="1">
    <location>
        <begin position="391"/>
        <end position="413"/>
    </location>
</feature>
<sequence>MLLLKECWESLVSKKTIAFLVILELIVLSFFMTILFLNYQKSETHAKSFMRPFENQNVYQIDDELRDEKEDAFLSSPSNVDKLRVLYKKFDSAKKFQFINVTQQPVGILNFNGPQSLLAGFEENSIIEPYESETDHQMYETIKAVQMNKQAMKLLDIKLSEGELLPDKAFDYKENKDIPVLLGSSYQGLYNIGDKITVEYLFKKLDVHVIGFLEKNTYTTIGQDSQVYLDRYMVLPMMHFDQIERKDKEFYDFQWKVLLHSINGFIVTPKDSLAITKEVNQLGKEANFTDFAILGANTTGIVVLSSMMEQNQQILILLTVTLSLFSLVTIYFVLRTKLKLNMKKYAIYLISGLTMKHIFAFIFSEVLLLSLTSFGLTALGVSFILGALDPFYYIGGIVFSLVFSLIITAPIYFRFRKMPIQMLLKGRE</sequence>
<accession>A8F9W5</accession>
<dbReference type="RefSeq" id="WP_012008902.1">
    <property type="nucleotide sequence ID" value="NC_009848.4"/>
</dbReference>
<dbReference type="AlphaFoldDB" id="A8F9W5"/>
<dbReference type="KEGG" id="bpu:BPUM_0336"/>
<keyword evidence="1" id="KW-1133">Transmembrane helix</keyword>
<evidence type="ECO:0000313" key="2">
    <source>
        <dbReference type="EMBL" id="ABV61032.1"/>
    </source>
</evidence>
<keyword evidence="1" id="KW-0812">Transmembrane</keyword>
<gene>
    <name evidence="2" type="ordered locus">BPUM_0336</name>
</gene>
<dbReference type="GeneID" id="5619587"/>
<reference evidence="2 3" key="2">
    <citation type="journal article" date="2013" name="Extremophiles">
        <title>An ICEBs1-like element may be associated with the extreme radiation and desiccation resistance of Bacillus pumilus SAFR-032 spores.</title>
        <authorList>
            <person name="Tirumalai M.R."/>
            <person name="Fox G.E."/>
        </authorList>
    </citation>
    <scope>NUCLEOTIDE SEQUENCE [LARGE SCALE GENOMIC DNA]</scope>
    <source>
        <strain evidence="2 3">SAFR-032</strain>
    </source>
</reference>
<feature type="transmembrane region" description="Helical" evidence="1">
    <location>
        <begin position="314"/>
        <end position="334"/>
    </location>
</feature>